<keyword evidence="1" id="KW-0418">Kinase</keyword>
<dbReference type="PANTHER" id="PTHR23086">
    <property type="entry name" value="PHOSPHATIDYLINOSITOL-4-PHOSPHATE 5-KINASE"/>
    <property type="match status" value="1"/>
</dbReference>
<dbReference type="InterPro" id="IPR002498">
    <property type="entry name" value="PInositol-4-P-4/5-kinase_core"/>
</dbReference>
<dbReference type="PANTHER" id="PTHR23086:SF8">
    <property type="entry name" value="PHOSPHATIDYLINOSITOL 5-PHOSPHATE 4-KINASE, ISOFORM A"/>
    <property type="match status" value="1"/>
</dbReference>
<dbReference type="InterPro" id="IPR027483">
    <property type="entry name" value="PInositol-4-P-4/5-kinase_C_sf"/>
</dbReference>
<feature type="domain" description="PIPK" evidence="3">
    <location>
        <begin position="140"/>
        <end position="471"/>
    </location>
</feature>
<dbReference type="Gene3D" id="3.30.810.10">
    <property type="entry name" value="2-Layer Sandwich"/>
    <property type="match status" value="1"/>
</dbReference>
<dbReference type="GO" id="GO:0016308">
    <property type="term" value="F:1-phosphatidylinositol-4-phosphate 5-kinase activity"/>
    <property type="evidence" value="ECO:0007669"/>
    <property type="project" value="TreeGrafter"/>
</dbReference>
<evidence type="ECO:0000259" key="3">
    <source>
        <dbReference type="PROSITE" id="PS51455"/>
    </source>
</evidence>
<dbReference type="AlphaFoldDB" id="A0AB34JB98"/>
<name>A0AB34JB98_PRYPA</name>
<dbReference type="SMART" id="SM00330">
    <property type="entry name" value="PIPKc"/>
    <property type="match status" value="1"/>
</dbReference>
<gene>
    <name evidence="4" type="ORF">AB1Y20_003108</name>
</gene>
<keyword evidence="1" id="KW-0808">Transferase</keyword>
<dbReference type="SUPFAM" id="SSF56104">
    <property type="entry name" value="SAICAR synthase-like"/>
    <property type="match status" value="1"/>
</dbReference>
<dbReference type="Pfam" id="PF01504">
    <property type="entry name" value="PIP5K"/>
    <property type="match status" value="2"/>
</dbReference>
<dbReference type="GO" id="GO:0005886">
    <property type="term" value="C:plasma membrane"/>
    <property type="evidence" value="ECO:0007669"/>
    <property type="project" value="TreeGrafter"/>
</dbReference>
<evidence type="ECO:0000256" key="2">
    <source>
        <dbReference type="SAM" id="MobiDB-lite"/>
    </source>
</evidence>
<keyword evidence="5" id="KW-1185">Reference proteome</keyword>
<dbReference type="Proteomes" id="UP001515480">
    <property type="component" value="Unassembled WGS sequence"/>
</dbReference>
<dbReference type="Gene3D" id="3.30.800.10">
    <property type="entry name" value="Phosphatidylinositol Phosphate Kinase II Beta"/>
    <property type="match status" value="1"/>
</dbReference>
<evidence type="ECO:0000313" key="5">
    <source>
        <dbReference type="Proteomes" id="UP001515480"/>
    </source>
</evidence>
<feature type="compositionally biased region" description="Low complexity" evidence="2">
    <location>
        <begin position="61"/>
        <end position="75"/>
    </location>
</feature>
<protein>
    <recommendedName>
        <fullName evidence="3">PIPK domain-containing protein</fullName>
    </recommendedName>
</protein>
<sequence length="494" mass="53541">MATLNLEPPAAAPSSSSPEPRPTAEVIPASSTAAEACEEPPQTAAETPPAEGDAEVPPPAAATSSSSPEPLPTAEHLPACSPPSDDVHEELPQPADGASPDSQAVATPAAAGRMKHIMRKWIKEVALELTGTFKVPLSNKAGEEPKGLYAVLALELHAGLQPALEAAAASPASVGRRQAWWKSPRRAGSSVSRLDAKAAEVEALEPQLFRRIRAAFNVDEVQFQASICLQCGRAKSNMTVIGGSEAAGKSGAFFFLSPDQFYLFKSAKPKEVALLRRILPDYAAHMESCHGSILPRYLALFHLRGTKDLVFLCMTNAFAGTRTVDRRFDLKGSMHNRKASARERNKAAPVYKDLDWLAEGRVFPCSKAFLSRLEEDVAFLAQVKLIDYSLLVGVAKVEGDLGPAERTPGLVCLHSNDACLYIALVDILTRYNWKKAVEHHFTGTLFCCRDVSCQPPRWYAHRFINFINKISLESPSSKVQSAKTDTQRYEQAAV</sequence>
<keyword evidence="1" id="KW-0547">Nucleotide-binding</keyword>
<proteinExistence type="predicted"/>
<evidence type="ECO:0000256" key="1">
    <source>
        <dbReference type="PROSITE-ProRule" id="PRU00781"/>
    </source>
</evidence>
<accession>A0AB34JB98</accession>
<feature type="compositionally biased region" description="Low complexity" evidence="2">
    <location>
        <begin position="32"/>
        <end position="51"/>
    </location>
</feature>
<dbReference type="EMBL" id="JBGBPQ010000010">
    <property type="protein sequence ID" value="KAL1518831.1"/>
    <property type="molecule type" value="Genomic_DNA"/>
</dbReference>
<dbReference type="InterPro" id="IPR027484">
    <property type="entry name" value="PInositol-4-P-5-kinase_N"/>
</dbReference>
<evidence type="ECO:0000313" key="4">
    <source>
        <dbReference type="EMBL" id="KAL1518831.1"/>
    </source>
</evidence>
<feature type="compositionally biased region" description="Low complexity" evidence="2">
    <location>
        <begin position="7"/>
        <end position="18"/>
    </location>
</feature>
<feature type="region of interest" description="Disordered" evidence="2">
    <location>
        <begin position="1"/>
        <end position="110"/>
    </location>
</feature>
<dbReference type="CDD" id="cd00139">
    <property type="entry name" value="PIPKc"/>
    <property type="match status" value="1"/>
</dbReference>
<dbReference type="InterPro" id="IPR023610">
    <property type="entry name" value="PInositol-4/5-P-5/4-kinase"/>
</dbReference>
<dbReference type="GO" id="GO:0046854">
    <property type="term" value="P:phosphatidylinositol phosphate biosynthetic process"/>
    <property type="evidence" value="ECO:0007669"/>
    <property type="project" value="TreeGrafter"/>
</dbReference>
<keyword evidence="1" id="KW-0067">ATP-binding</keyword>
<organism evidence="4 5">
    <name type="scientific">Prymnesium parvum</name>
    <name type="common">Toxic golden alga</name>
    <dbReference type="NCBI Taxonomy" id="97485"/>
    <lineage>
        <taxon>Eukaryota</taxon>
        <taxon>Haptista</taxon>
        <taxon>Haptophyta</taxon>
        <taxon>Prymnesiophyceae</taxon>
        <taxon>Prymnesiales</taxon>
        <taxon>Prymnesiaceae</taxon>
        <taxon>Prymnesium</taxon>
    </lineage>
</organism>
<dbReference type="PROSITE" id="PS51455">
    <property type="entry name" value="PIPK"/>
    <property type="match status" value="1"/>
</dbReference>
<reference evidence="4 5" key="1">
    <citation type="journal article" date="2024" name="Science">
        <title>Giant polyketide synthase enzymes in the biosynthesis of giant marine polyether toxins.</title>
        <authorList>
            <person name="Fallon T.R."/>
            <person name="Shende V.V."/>
            <person name="Wierzbicki I.H."/>
            <person name="Pendleton A.L."/>
            <person name="Watervoot N.F."/>
            <person name="Auber R.P."/>
            <person name="Gonzalez D.J."/>
            <person name="Wisecaver J.H."/>
            <person name="Moore B.S."/>
        </authorList>
    </citation>
    <scope>NUCLEOTIDE SEQUENCE [LARGE SCALE GENOMIC DNA]</scope>
    <source>
        <strain evidence="4 5">12B1</strain>
    </source>
</reference>
<dbReference type="GO" id="GO:0005524">
    <property type="term" value="F:ATP binding"/>
    <property type="evidence" value="ECO:0007669"/>
    <property type="project" value="UniProtKB-UniRule"/>
</dbReference>
<comment type="caution">
    <text evidence="4">The sequence shown here is derived from an EMBL/GenBank/DDBJ whole genome shotgun (WGS) entry which is preliminary data.</text>
</comment>